<gene>
    <name evidence="2" type="ORF">BN2614_LOCUS2</name>
</gene>
<evidence type="ECO:0000313" key="3">
    <source>
        <dbReference type="Proteomes" id="UP000269945"/>
    </source>
</evidence>
<feature type="region of interest" description="Disordered" evidence="1">
    <location>
        <begin position="1"/>
        <end position="20"/>
    </location>
</feature>
<organism evidence="2 3">
    <name type="scientific">Gulo gulo</name>
    <name type="common">Wolverine</name>
    <name type="synonym">Gluton</name>
    <dbReference type="NCBI Taxonomy" id="48420"/>
    <lineage>
        <taxon>Eukaryota</taxon>
        <taxon>Metazoa</taxon>
        <taxon>Chordata</taxon>
        <taxon>Craniata</taxon>
        <taxon>Vertebrata</taxon>
        <taxon>Euteleostomi</taxon>
        <taxon>Mammalia</taxon>
        <taxon>Eutheria</taxon>
        <taxon>Laurasiatheria</taxon>
        <taxon>Carnivora</taxon>
        <taxon>Caniformia</taxon>
        <taxon>Musteloidea</taxon>
        <taxon>Mustelidae</taxon>
        <taxon>Guloninae</taxon>
        <taxon>Gulo</taxon>
    </lineage>
</organism>
<proteinExistence type="predicted"/>
<keyword evidence="3" id="KW-1185">Reference proteome</keyword>
<dbReference type="AlphaFoldDB" id="A0A9X9PTM8"/>
<name>A0A9X9PTM8_GULGU</name>
<comment type="caution">
    <text evidence="2">The sequence shown here is derived from an EMBL/GenBank/DDBJ whole genome shotgun (WGS) entry which is preliminary data.</text>
</comment>
<evidence type="ECO:0000256" key="1">
    <source>
        <dbReference type="SAM" id="MobiDB-lite"/>
    </source>
</evidence>
<sequence length="98" mass="11521">MEEGHSELGPSTPMPRIRKKADEYLKPTASQNVLSFLLGRQLGRHRNDENLREWLWALTQKTPGWRWPLPKSHVTYSPTILGDYEKSKKMMWINKSFP</sequence>
<reference evidence="2 3" key="1">
    <citation type="submission" date="2018-10" db="EMBL/GenBank/DDBJ databases">
        <authorList>
            <person name="Ekblom R."/>
            <person name="Jareborg N."/>
        </authorList>
    </citation>
    <scope>NUCLEOTIDE SEQUENCE [LARGE SCALE GENOMIC DNA]</scope>
    <source>
        <tissue evidence="2">Muscle</tissue>
    </source>
</reference>
<protein>
    <submittedName>
        <fullName evidence="2">Uncharacterized protein</fullName>
    </submittedName>
</protein>
<accession>A0A9X9PTM8</accession>
<evidence type="ECO:0000313" key="2">
    <source>
        <dbReference type="EMBL" id="VCW57488.1"/>
    </source>
</evidence>
<dbReference type="EMBL" id="CYRY02001042">
    <property type="protein sequence ID" value="VCW57488.1"/>
    <property type="molecule type" value="Genomic_DNA"/>
</dbReference>
<dbReference type="Proteomes" id="UP000269945">
    <property type="component" value="Unassembled WGS sequence"/>
</dbReference>